<evidence type="ECO:0000259" key="8">
    <source>
        <dbReference type="SMART" id="SM00852"/>
    </source>
</evidence>
<dbReference type="InterPro" id="IPR001453">
    <property type="entry name" value="MoaB/Mog_dom"/>
</dbReference>
<dbReference type="Proteomes" id="UP000182054">
    <property type="component" value="Unassembled WGS sequence"/>
</dbReference>
<dbReference type="Pfam" id="PF03454">
    <property type="entry name" value="MoeA_C"/>
    <property type="match status" value="1"/>
</dbReference>
<protein>
    <recommendedName>
        <fullName evidence="7">Molybdopterin molybdenumtransferase</fullName>
        <ecNumber evidence="7">2.10.1.1</ecNumber>
    </recommendedName>
</protein>
<keyword evidence="7" id="KW-0479">Metal-binding</keyword>
<name>A0A1I0SF01_9NOCA</name>
<evidence type="ECO:0000256" key="3">
    <source>
        <dbReference type="ARBA" id="ARBA00010763"/>
    </source>
</evidence>
<dbReference type="SUPFAM" id="SSF63882">
    <property type="entry name" value="MoeA N-terminal region -like"/>
    <property type="match status" value="1"/>
</dbReference>
<dbReference type="AlphaFoldDB" id="A0A1I0SF01"/>
<sequence length="406" mass="41873">MPGSYDEPMTQGHSTRSVADHAALVDRLIRTALGRRGPDTVAVEDAHGRVAHTDLRALIDVPSFRNSQMDGYAVDAAAVARVPVELDVTGVVAAGDDGGDAHVPGTARKIMTGAPVPRGADAIVPVEDTEAVGGRVRIGRSRRSGEYVREQGSDVRVGDVVVPAGTRLGARHVGAIVAVGHATVPVRPRLRVAVIATGAELVAPGTKPGPGCLYDSNGPTLAAAAIADGAEVTVRTRSTDSAEHFAAVLDDARTRADVVVTSGGVSMGDFEVVRDVLGPRGGTFGHVGMQPGGPQGWTDLDGTPVISFPGNPVSTLVSYMVFARPVLRDLAGLPALRAEDATLVDAVRSIPGKRQFLRGRRTPDGITTSGPGSHLVASMAAADVLVDVPEDTTDIPAGATVRVWPL</sequence>
<keyword evidence="7" id="KW-0460">Magnesium</keyword>
<evidence type="ECO:0000256" key="5">
    <source>
        <dbReference type="ARBA" id="ARBA00023150"/>
    </source>
</evidence>
<dbReference type="SMART" id="SM00852">
    <property type="entry name" value="MoCF_biosynth"/>
    <property type="match status" value="1"/>
</dbReference>
<dbReference type="GO" id="GO:0046872">
    <property type="term" value="F:metal ion binding"/>
    <property type="evidence" value="ECO:0007669"/>
    <property type="project" value="UniProtKB-UniRule"/>
</dbReference>
<dbReference type="GO" id="GO:0061599">
    <property type="term" value="F:molybdopterin molybdotransferase activity"/>
    <property type="evidence" value="ECO:0007669"/>
    <property type="project" value="UniProtKB-UniRule"/>
</dbReference>
<evidence type="ECO:0000313" key="9">
    <source>
        <dbReference type="EMBL" id="SFA38114.1"/>
    </source>
</evidence>
<evidence type="ECO:0000256" key="7">
    <source>
        <dbReference type="RuleBase" id="RU365090"/>
    </source>
</evidence>
<dbReference type="Gene3D" id="2.40.340.10">
    <property type="entry name" value="MoeA, C-terminal, domain IV"/>
    <property type="match status" value="1"/>
</dbReference>
<comment type="similarity">
    <text evidence="3 7">Belongs to the MoeA family.</text>
</comment>
<dbReference type="GO" id="GO:0005829">
    <property type="term" value="C:cytosol"/>
    <property type="evidence" value="ECO:0007669"/>
    <property type="project" value="TreeGrafter"/>
</dbReference>
<evidence type="ECO:0000256" key="4">
    <source>
        <dbReference type="ARBA" id="ARBA00022505"/>
    </source>
</evidence>
<comment type="pathway">
    <text evidence="2 7">Cofactor biosynthesis; molybdopterin biosynthesis.</text>
</comment>
<dbReference type="InterPro" id="IPR005110">
    <property type="entry name" value="MoeA_linker/N"/>
</dbReference>
<evidence type="ECO:0000313" key="10">
    <source>
        <dbReference type="Proteomes" id="UP000182054"/>
    </source>
</evidence>
<dbReference type="GO" id="GO:0006777">
    <property type="term" value="P:Mo-molybdopterin cofactor biosynthetic process"/>
    <property type="evidence" value="ECO:0007669"/>
    <property type="project" value="UniProtKB-UniRule"/>
</dbReference>
<dbReference type="SUPFAM" id="SSF63867">
    <property type="entry name" value="MoeA C-terminal domain-like"/>
    <property type="match status" value="1"/>
</dbReference>
<keyword evidence="7" id="KW-0808">Transferase</keyword>
<dbReference type="InterPro" id="IPR036135">
    <property type="entry name" value="MoeA_linker/N_sf"/>
</dbReference>
<accession>A0A1I0SF01</accession>
<evidence type="ECO:0000256" key="1">
    <source>
        <dbReference type="ARBA" id="ARBA00002901"/>
    </source>
</evidence>
<dbReference type="Pfam" id="PF00994">
    <property type="entry name" value="MoCF_biosynth"/>
    <property type="match status" value="1"/>
</dbReference>
<dbReference type="NCBIfam" id="NF045515">
    <property type="entry name" value="Glp_gephyrin"/>
    <property type="match status" value="1"/>
</dbReference>
<dbReference type="InterPro" id="IPR036688">
    <property type="entry name" value="MoeA_C_domain_IV_sf"/>
</dbReference>
<dbReference type="Gene3D" id="2.170.190.11">
    <property type="entry name" value="Molybdopterin biosynthesis moea protein, domain 3"/>
    <property type="match status" value="1"/>
</dbReference>
<dbReference type="InterPro" id="IPR036425">
    <property type="entry name" value="MoaB/Mog-like_dom_sf"/>
</dbReference>
<evidence type="ECO:0000256" key="2">
    <source>
        <dbReference type="ARBA" id="ARBA00005046"/>
    </source>
</evidence>
<dbReference type="CDD" id="cd00887">
    <property type="entry name" value="MoeA"/>
    <property type="match status" value="1"/>
</dbReference>
<comment type="catalytic activity">
    <reaction evidence="6">
        <text>adenylyl-molybdopterin + molybdate = Mo-molybdopterin + AMP + H(+)</text>
        <dbReference type="Rhea" id="RHEA:35047"/>
        <dbReference type="ChEBI" id="CHEBI:15378"/>
        <dbReference type="ChEBI" id="CHEBI:36264"/>
        <dbReference type="ChEBI" id="CHEBI:62727"/>
        <dbReference type="ChEBI" id="CHEBI:71302"/>
        <dbReference type="ChEBI" id="CHEBI:456215"/>
        <dbReference type="EC" id="2.10.1.1"/>
    </reaction>
</comment>
<comment type="function">
    <text evidence="1 7">Catalyzes the insertion of molybdate into adenylated molybdopterin with the concomitant release of AMP.</text>
</comment>
<dbReference type="PANTHER" id="PTHR10192:SF5">
    <property type="entry name" value="GEPHYRIN"/>
    <property type="match status" value="1"/>
</dbReference>
<gene>
    <name evidence="9" type="ORF">SAMN05444374_10171</name>
</gene>
<dbReference type="Pfam" id="PF03453">
    <property type="entry name" value="MoeA_N"/>
    <property type="match status" value="1"/>
</dbReference>
<dbReference type="PANTHER" id="PTHR10192">
    <property type="entry name" value="MOLYBDOPTERIN BIOSYNTHESIS PROTEIN"/>
    <property type="match status" value="1"/>
</dbReference>
<evidence type="ECO:0000256" key="6">
    <source>
        <dbReference type="ARBA" id="ARBA00047317"/>
    </source>
</evidence>
<proteinExistence type="inferred from homology"/>
<dbReference type="EMBL" id="FOJN01000001">
    <property type="protein sequence ID" value="SFA38114.1"/>
    <property type="molecule type" value="Genomic_DNA"/>
</dbReference>
<dbReference type="Gene3D" id="3.90.105.10">
    <property type="entry name" value="Molybdopterin biosynthesis moea protein, domain 2"/>
    <property type="match status" value="1"/>
</dbReference>
<dbReference type="EC" id="2.10.1.1" evidence="7"/>
<reference evidence="9 10" key="1">
    <citation type="submission" date="2016-10" db="EMBL/GenBank/DDBJ databases">
        <authorList>
            <person name="de Groot N.N."/>
        </authorList>
    </citation>
    <scope>NUCLEOTIDE SEQUENCE [LARGE SCALE GENOMIC DNA]</scope>
    <source>
        <strain evidence="9 10">DSM 44908</strain>
    </source>
</reference>
<dbReference type="InterPro" id="IPR005111">
    <property type="entry name" value="MoeA_C_domain_IV"/>
</dbReference>
<keyword evidence="5 7" id="KW-0501">Molybdenum cofactor biosynthesis</keyword>
<dbReference type="InterPro" id="IPR038987">
    <property type="entry name" value="MoeA-like"/>
</dbReference>
<dbReference type="UniPathway" id="UPA00344"/>
<organism evidence="9 10">
    <name type="scientific">Rhodococcoides kroppenstedtii</name>
    <dbReference type="NCBI Taxonomy" id="293050"/>
    <lineage>
        <taxon>Bacteria</taxon>
        <taxon>Bacillati</taxon>
        <taxon>Actinomycetota</taxon>
        <taxon>Actinomycetes</taxon>
        <taxon>Mycobacteriales</taxon>
        <taxon>Nocardiaceae</taxon>
        <taxon>Rhodococcoides</taxon>
    </lineage>
</organism>
<comment type="cofactor">
    <cofactor evidence="7">
        <name>Mg(2+)</name>
        <dbReference type="ChEBI" id="CHEBI:18420"/>
    </cofactor>
</comment>
<feature type="domain" description="MoaB/Mog" evidence="8">
    <location>
        <begin position="193"/>
        <end position="329"/>
    </location>
</feature>
<dbReference type="SUPFAM" id="SSF53218">
    <property type="entry name" value="Molybdenum cofactor biosynthesis proteins"/>
    <property type="match status" value="1"/>
</dbReference>
<keyword evidence="4 7" id="KW-0500">Molybdenum</keyword>
<dbReference type="OrthoDB" id="9804758at2"/>
<dbReference type="Gene3D" id="3.40.980.10">
    <property type="entry name" value="MoaB/Mog-like domain"/>
    <property type="match status" value="1"/>
</dbReference>